<sequence>MFLPHIGLSELEDECFSKILPKAVTVFHSMMKEIIDQVGRLSSQNTELCGFLRNILQGMMQIIDALSTCVRHVGSFEEAPDLEAIRSLPTCILKVLRETFQHCKDSEVLYCGRLSLVADLLQGLFKDAYSLQKGLLDLKHCRDRPIIDLTD</sequence>
<dbReference type="GeneTree" id="ENSGT00390000004791"/>
<accession>A0A3P8UED4</accession>
<evidence type="ECO:0000313" key="2">
    <source>
        <dbReference type="Proteomes" id="UP000265080"/>
    </source>
</evidence>
<reference evidence="1" key="2">
    <citation type="submission" date="2025-08" db="UniProtKB">
        <authorList>
            <consortium name="Ensembl"/>
        </authorList>
    </citation>
    <scope>IDENTIFICATION</scope>
</reference>
<dbReference type="Ensembl" id="ENSAPET00000034804.1">
    <property type="protein sequence ID" value="ENSAPEP00000033918.1"/>
    <property type="gene ID" value="ENSAPEG00000024050.1"/>
</dbReference>
<organism evidence="1 2">
    <name type="scientific">Amphiprion percula</name>
    <name type="common">Orange clownfish</name>
    <name type="synonym">Lutjanus percula</name>
    <dbReference type="NCBI Taxonomy" id="161767"/>
    <lineage>
        <taxon>Eukaryota</taxon>
        <taxon>Metazoa</taxon>
        <taxon>Chordata</taxon>
        <taxon>Craniata</taxon>
        <taxon>Vertebrata</taxon>
        <taxon>Euteleostomi</taxon>
        <taxon>Actinopterygii</taxon>
        <taxon>Neopterygii</taxon>
        <taxon>Teleostei</taxon>
        <taxon>Neoteleostei</taxon>
        <taxon>Acanthomorphata</taxon>
        <taxon>Ovalentaria</taxon>
        <taxon>Pomacentridae</taxon>
        <taxon>Amphiprion</taxon>
    </lineage>
</organism>
<dbReference type="PANTHER" id="PTHR16071">
    <property type="entry name" value="CHROMOSOME 1 OPEN READING FRAME 112"/>
    <property type="match status" value="1"/>
</dbReference>
<keyword evidence="2" id="KW-1185">Reference proteome</keyword>
<reference evidence="1" key="3">
    <citation type="submission" date="2025-09" db="UniProtKB">
        <authorList>
            <consortium name="Ensembl"/>
        </authorList>
    </citation>
    <scope>IDENTIFICATION</scope>
</reference>
<evidence type="ECO:0000313" key="1">
    <source>
        <dbReference type="Ensembl" id="ENSAPEP00000033918.1"/>
    </source>
</evidence>
<dbReference type="PANTHER" id="PTHR16071:SF2">
    <property type="entry name" value="FIGNL1-INTERACTING REGULATOR OF RECOMBINATION AND MITOSIS"/>
    <property type="match status" value="1"/>
</dbReference>
<dbReference type="AlphaFoldDB" id="A0A3P8UED4"/>
<dbReference type="Proteomes" id="UP000265080">
    <property type="component" value="Chromosome 2"/>
</dbReference>
<name>A0A3P8UED4_AMPPE</name>
<dbReference type="InterPro" id="IPR027902">
    <property type="entry name" value="DUF4487"/>
</dbReference>
<protein>
    <submittedName>
        <fullName evidence="1">Fignl1 interacting regulator of recombination and mitosis</fullName>
    </submittedName>
</protein>
<reference evidence="1 2" key="1">
    <citation type="submission" date="2018-03" db="EMBL/GenBank/DDBJ databases">
        <title>Finding Nemo's genes: A chromosome-scale reference assembly of the genome of the orange clownfish Amphiprion percula.</title>
        <authorList>
            <person name="Lehmann R."/>
        </authorList>
    </citation>
    <scope>NUCLEOTIDE SEQUENCE</scope>
</reference>
<proteinExistence type="predicted"/>